<sequence length="693" mass="77591">MIIKENIKKLTRALSVLFILTFLFQLTACSNVGKRADQLLSQITDYKFGQDRTKLSEFSDLVVEAAKSKSESEAVEESILRFLQKDATFASKQFMCRELRIIGSERSVPVLAKMLKDEKTTNIARYALEDIPGDKVDNALLQALNEGTKKVKLGVITSLSVRKCKKAAAPLGKLLKSNDEEIAEAAASALGDIKGDESIKYLAAEIDTPDKKLREVVADSYLRCADHLVAKDPLKANKMYNDIYRTDISVPTRQGAFIGLLNTSANKDELIYDAILNGEGIIKYIAISKLRDLPSDYEVTKFSKLLPKLSPENQIQLLGVIEDRTDKGSHKYVLQTLKSRISLVRIASLNALAKIGDAGDVITIATIAAKKSGDERKAARSCLDLLNNKNVDETIVANIPKADNPVKIELIKAVGERGINSAFDVLLENTNSKDRQVRNATYSALAEVATNKNLKFLTEKLFALLYHNDRKRMERTISKIAERSPDEKFANYLIKKFDSDNSIDNKCSILRLLGYTNNSAALEKLKQNRKSDNEQIKIAAIEGLSSWATSEPLYDLLKATENAESEKVRKTALKGFTNFIAMDRNLSDSVKIELYKKSLKYAKTSNEKNIALDGIGHIDNLASLNVLKEYYQDPSVRETVEDGINRVAWHIREEHPKEVKAFILDIMKITTDERYKEKSQKLVNNIDKILKQK</sequence>
<dbReference type="EMBL" id="UOGD01000105">
    <property type="protein sequence ID" value="VAX18524.1"/>
    <property type="molecule type" value="Genomic_DNA"/>
</dbReference>
<dbReference type="InterPro" id="IPR011989">
    <property type="entry name" value="ARM-like"/>
</dbReference>
<protein>
    <recommendedName>
        <fullName evidence="2">HEAT repeat domain-containing protein</fullName>
    </recommendedName>
</protein>
<dbReference type="InterPro" id="IPR016024">
    <property type="entry name" value="ARM-type_fold"/>
</dbReference>
<evidence type="ECO:0000313" key="1">
    <source>
        <dbReference type="EMBL" id="VAX18524.1"/>
    </source>
</evidence>
<organism evidence="1">
    <name type="scientific">hydrothermal vent metagenome</name>
    <dbReference type="NCBI Taxonomy" id="652676"/>
    <lineage>
        <taxon>unclassified sequences</taxon>
        <taxon>metagenomes</taxon>
        <taxon>ecological metagenomes</taxon>
    </lineage>
</organism>
<proteinExistence type="predicted"/>
<accession>A0A3B1C3C4</accession>
<dbReference type="PANTHER" id="PTHR12697">
    <property type="entry name" value="PBS LYASE HEAT-LIKE PROTEIN"/>
    <property type="match status" value="1"/>
</dbReference>
<dbReference type="GO" id="GO:0016491">
    <property type="term" value="F:oxidoreductase activity"/>
    <property type="evidence" value="ECO:0007669"/>
    <property type="project" value="TreeGrafter"/>
</dbReference>
<dbReference type="AlphaFoldDB" id="A0A3B1C3C4"/>
<gene>
    <name evidence="1" type="ORF">MNBD_IGNAVI01-1846</name>
</gene>
<dbReference type="Gene3D" id="1.25.10.10">
    <property type="entry name" value="Leucine-rich Repeat Variant"/>
    <property type="match status" value="3"/>
</dbReference>
<name>A0A3B1C3C4_9ZZZZ</name>
<dbReference type="PANTHER" id="PTHR12697:SF5">
    <property type="entry name" value="DEOXYHYPUSINE HYDROXYLASE"/>
    <property type="match status" value="1"/>
</dbReference>
<dbReference type="SUPFAM" id="SSF48371">
    <property type="entry name" value="ARM repeat"/>
    <property type="match status" value="1"/>
</dbReference>
<reference evidence="1" key="1">
    <citation type="submission" date="2018-06" db="EMBL/GenBank/DDBJ databases">
        <authorList>
            <person name="Zhirakovskaya E."/>
        </authorList>
    </citation>
    <scope>NUCLEOTIDE SEQUENCE</scope>
</reference>
<evidence type="ECO:0008006" key="2">
    <source>
        <dbReference type="Google" id="ProtNLM"/>
    </source>
</evidence>
<dbReference type="Pfam" id="PF13646">
    <property type="entry name" value="HEAT_2"/>
    <property type="match status" value="1"/>
</dbReference>